<dbReference type="Gene3D" id="2.160.10.10">
    <property type="entry name" value="Hexapeptide repeat proteins"/>
    <property type="match status" value="1"/>
</dbReference>
<keyword evidence="6" id="KW-1185">Reference proteome</keyword>
<evidence type="ECO:0000256" key="2">
    <source>
        <dbReference type="ARBA" id="ARBA00022679"/>
    </source>
</evidence>
<dbReference type="InterPro" id="IPR051159">
    <property type="entry name" value="Hexapeptide_acetyltransf"/>
</dbReference>
<dbReference type="Pfam" id="PF12464">
    <property type="entry name" value="Mac"/>
    <property type="match status" value="1"/>
</dbReference>
<dbReference type="GO" id="GO:0008374">
    <property type="term" value="F:O-acyltransferase activity"/>
    <property type="evidence" value="ECO:0007669"/>
    <property type="project" value="TreeGrafter"/>
</dbReference>
<dbReference type="RefSeq" id="WP_133206244.1">
    <property type="nucleotide sequence ID" value="NZ_SMRU01000031.1"/>
</dbReference>
<dbReference type="GO" id="GO:0016407">
    <property type="term" value="F:acetyltransferase activity"/>
    <property type="evidence" value="ECO:0007669"/>
    <property type="project" value="InterPro"/>
</dbReference>
<dbReference type="SMART" id="SM01266">
    <property type="entry name" value="Mac"/>
    <property type="match status" value="1"/>
</dbReference>
<comment type="caution">
    <text evidence="5">The sequence shown here is derived from an EMBL/GenBank/DDBJ whole genome shotgun (WGS) entry which is preliminary data.</text>
</comment>
<keyword evidence="2 5" id="KW-0808">Transferase</keyword>
<sequence>MVGDYFQDDPGNNFKRMLAAELLISGDPEISARQQRAFRLAGTYASGCLEDMNAAQAVIRDLIGSPGDDAHIRPPIFVDCGSNTAIGEGSFVSYSLTALEVAPISIGKKCQIGPNVQLLTPTHPVDPQLRMDKLEAAKPIAIHDSVWLGGGTMVLPGVTTGENTVVSVGAVMSRDLPPYVVAVGVPAEVTRTVWS</sequence>
<gene>
    <name evidence="5" type="ORF">E1809_21235</name>
</gene>
<feature type="domain" description="Maltose/galactoside acetyltransferase" evidence="4">
    <location>
        <begin position="14"/>
        <end position="68"/>
    </location>
</feature>
<evidence type="ECO:0000259" key="4">
    <source>
        <dbReference type="SMART" id="SM01266"/>
    </source>
</evidence>
<dbReference type="GO" id="GO:0005829">
    <property type="term" value="C:cytosol"/>
    <property type="evidence" value="ECO:0007669"/>
    <property type="project" value="TreeGrafter"/>
</dbReference>
<dbReference type="FunFam" id="2.160.10.10:FF:000025">
    <property type="entry name" value="Hexapeptide-repeat containing-acetyltransferase"/>
    <property type="match status" value="1"/>
</dbReference>
<organism evidence="5 6">
    <name type="scientific">Arthrobacter terricola</name>
    <dbReference type="NCBI Taxonomy" id="2547396"/>
    <lineage>
        <taxon>Bacteria</taxon>
        <taxon>Bacillati</taxon>
        <taxon>Actinomycetota</taxon>
        <taxon>Actinomycetes</taxon>
        <taxon>Micrococcales</taxon>
        <taxon>Micrococcaceae</taxon>
        <taxon>Arthrobacter</taxon>
    </lineage>
</organism>
<name>A0A4R5K8J7_9MICC</name>
<evidence type="ECO:0000256" key="1">
    <source>
        <dbReference type="ARBA" id="ARBA00007274"/>
    </source>
</evidence>
<reference evidence="5 6" key="1">
    <citation type="submission" date="2019-03" db="EMBL/GenBank/DDBJ databases">
        <title>Whole genome sequence of Arthrobacter sp JH1-1.</title>
        <authorList>
            <person name="Trinh H.N."/>
        </authorList>
    </citation>
    <scope>NUCLEOTIDE SEQUENCE [LARGE SCALE GENOMIC DNA]</scope>
    <source>
        <strain evidence="5 6">JH1-1</strain>
    </source>
</reference>
<evidence type="ECO:0000313" key="6">
    <source>
        <dbReference type="Proteomes" id="UP000295511"/>
    </source>
</evidence>
<dbReference type="Proteomes" id="UP000295511">
    <property type="component" value="Unassembled WGS sequence"/>
</dbReference>
<evidence type="ECO:0000313" key="5">
    <source>
        <dbReference type="EMBL" id="TDF91286.1"/>
    </source>
</evidence>
<dbReference type="EMBL" id="SMRU01000031">
    <property type="protein sequence ID" value="TDF91286.1"/>
    <property type="molecule type" value="Genomic_DNA"/>
</dbReference>
<dbReference type="PANTHER" id="PTHR23416:SF23">
    <property type="entry name" value="ACETYLTRANSFERASE C18B11.09C-RELATED"/>
    <property type="match status" value="1"/>
</dbReference>
<dbReference type="SUPFAM" id="SSF51161">
    <property type="entry name" value="Trimeric LpxA-like enzymes"/>
    <property type="match status" value="1"/>
</dbReference>
<evidence type="ECO:0000256" key="3">
    <source>
        <dbReference type="ARBA" id="ARBA00023315"/>
    </source>
</evidence>
<accession>A0A4R5K8J7</accession>
<comment type="similarity">
    <text evidence="1">Belongs to the transferase hexapeptide repeat family.</text>
</comment>
<proteinExistence type="inferred from homology"/>
<dbReference type="AlphaFoldDB" id="A0A4R5K8J7"/>
<dbReference type="InterPro" id="IPR011004">
    <property type="entry name" value="Trimer_LpxA-like_sf"/>
</dbReference>
<keyword evidence="3" id="KW-0012">Acyltransferase</keyword>
<dbReference type="CDD" id="cd03357">
    <property type="entry name" value="LbH_MAT_GAT"/>
    <property type="match status" value="1"/>
</dbReference>
<dbReference type="InterPro" id="IPR024688">
    <property type="entry name" value="Mac_dom"/>
</dbReference>
<protein>
    <submittedName>
        <fullName evidence="5">Sugar O-acetyltransferase</fullName>
    </submittedName>
</protein>
<dbReference type="PANTHER" id="PTHR23416">
    <property type="entry name" value="SIALIC ACID SYNTHASE-RELATED"/>
    <property type="match status" value="1"/>
</dbReference>
<dbReference type="OrthoDB" id="2643438at2"/>